<protein>
    <submittedName>
        <fullName evidence="1">Phage coat protein</fullName>
    </submittedName>
</protein>
<reference evidence="1" key="1">
    <citation type="submission" date="2020-10" db="EMBL/GenBank/DDBJ databases">
        <authorList>
            <person name="Gilroy R."/>
        </authorList>
    </citation>
    <scope>NUCLEOTIDE SEQUENCE</scope>
    <source>
        <strain evidence="1">ChiSjej6B24-2974</strain>
    </source>
</reference>
<dbReference type="EMBL" id="DVFZ01000049">
    <property type="protein sequence ID" value="HIQ82408.1"/>
    <property type="molecule type" value="Genomic_DNA"/>
</dbReference>
<gene>
    <name evidence="1" type="ORF">IAA52_04840</name>
</gene>
<keyword evidence="1" id="KW-0946">Virion</keyword>
<accession>A0A9D0ZL31</accession>
<dbReference type="Proteomes" id="UP000824260">
    <property type="component" value="Unassembled WGS sequence"/>
</dbReference>
<reference evidence="1" key="2">
    <citation type="journal article" date="2021" name="PeerJ">
        <title>Extensive microbial diversity within the chicken gut microbiome revealed by metagenomics and culture.</title>
        <authorList>
            <person name="Gilroy R."/>
            <person name="Ravi A."/>
            <person name="Getino M."/>
            <person name="Pursley I."/>
            <person name="Horton D.L."/>
            <person name="Alikhan N.F."/>
            <person name="Baker D."/>
            <person name="Gharbi K."/>
            <person name="Hall N."/>
            <person name="Watson M."/>
            <person name="Adriaenssens E.M."/>
            <person name="Foster-Nyarko E."/>
            <person name="Jarju S."/>
            <person name="Secka A."/>
            <person name="Antonio M."/>
            <person name="Oren A."/>
            <person name="Chaudhuri R.R."/>
            <person name="La Ragione R."/>
            <person name="Hildebrand F."/>
            <person name="Pallen M.J."/>
        </authorList>
    </citation>
    <scope>NUCLEOTIDE SEQUENCE</scope>
    <source>
        <strain evidence="1">ChiSjej6B24-2974</strain>
    </source>
</reference>
<keyword evidence="1" id="KW-0167">Capsid protein</keyword>
<evidence type="ECO:0000313" key="2">
    <source>
        <dbReference type="Proteomes" id="UP000824260"/>
    </source>
</evidence>
<sequence>MSQFDSKTFNAEVFGKYLERVPRVKQSKLLEAGVLRPRRALRALLGDHAGGNYVTVPMLGLIDGEPLNYDGETDLTAVSTRTYTQSMVVVGRMKAWEEKDFAADLTGADFMDNVACQVAEYWDGVDQDTLLSILRGVFAMTGEGNAEFVERHTYDVTGAADPYVGPTTLNSAIQRAAGANKGIFRVVVCHSAVSTNLENLAAVEYLKYTDARGVTRDLGMASWNGRLMLVDDGVGVEQGYYACEAGDEGALQIVADSASPTGAQVKLGDVTSADFYPSGAAAGGHVAAGERYCSYILGDGAFDFCDCGARTPNEMWRDPRDAGGKDVLITRQRKLFAPRGVSFTKTAMNSLSPTNAELENGANWALAHDGQASKGFIDHRAIPIARILSRG</sequence>
<comment type="caution">
    <text evidence="1">The sequence shown here is derived from an EMBL/GenBank/DDBJ whole genome shotgun (WGS) entry which is preliminary data.</text>
</comment>
<organism evidence="1 2">
    <name type="scientific">Candidatus Pullichristensenella stercorigallinarum</name>
    <dbReference type="NCBI Taxonomy" id="2840909"/>
    <lineage>
        <taxon>Bacteria</taxon>
        <taxon>Bacillati</taxon>
        <taxon>Bacillota</taxon>
        <taxon>Clostridia</taxon>
        <taxon>Candidatus Pullichristensenella</taxon>
    </lineage>
</organism>
<proteinExistence type="predicted"/>
<evidence type="ECO:0000313" key="1">
    <source>
        <dbReference type="EMBL" id="HIQ82408.1"/>
    </source>
</evidence>
<name>A0A9D0ZL31_9FIRM</name>
<dbReference type="AlphaFoldDB" id="A0A9D0ZL31"/>